<proteinExistence type="predicted"/>
<dbReference type="Proteomes" id="UP000033900">
    <property type="component" value="Unassembled WGS sequence"/>
</dbReference>
<organism evidence="3 4">
    <name type="scientific">Microbacterium hydrocarbonoxydans</name>
    <dbReference type="NCBI Taxonomy" id="273678"/>
    <lineage>
        <taxon>Bacteria</taxon>
        <taxon>Bacillati</taxon>
        <taxon>Actinomycetota</taxon>
        <taxon>Actinomycetes</taxon>
        <taxon>Micrococcales</taxon>
        <taxon>Microbacteriaceae</taxon>
        <taxon>Microbacterium</taxon>
    </lineage>
</organism>
<dbReference type="GO" id="GO:0008270">
    <property type="term" value="F:zinc ion binding"/>
    <property type="evidence" value="ECO:0007669"/>
    <property type="project" value="InterPro"/>
</dbReference>
<evidence type="ECO:0000256" key="1">
    <source>
        <dbReference type="SAM" id="MobiDB-lite"/>
    </source>
</evidence>
<comment type="caution">
    <text evidence="3">The sequence shown here is derived from an EMBL/GenBank/DDBJ whole genome shotgun (WGS) entry which is preliminary data.</text>
</comment>
<accession>A0A0M2HYM3</accession>
<dbReference type="Pfam" id="PF01844">
    <property type="entry name" value="HNH"/>
    <property type="match status" value="1"/>
</dbReference>
<dbReference type="InterPro" id="IPR002711">
    <property type="entry name" value="HNH"/>
</dbReference>
<feature type="domain" description="HNH" evidence="2">
    <location>
        <begin position="39"/>
        <end position="90"/>
    </location>
</feature>
<dbReference type="OrthoDB" id="2084290at2"/>
<dbReference type="RefSeq" id="WP_052676157.1">
    <property type="nucleotide sequence ID" value="NZ_JYJB01000003.1"/>
</dbReference>
<gene>
    <name evidence="3" type="ORF">RS84_00237</name>
</gene>
<sequence length="106" mass="12251">MSKRVHTREAQRQRTEFYESGKILDADPATRHLSVCWICTLRIDYEQAPGTTTDSHTLDHYYPVEDFPELQNDPDNFRHAHFDCNSSRGKGDAERGLGDPMPAWWG</sequence>
<dbReference type="AlphaFoldDB" id="A0A0M2HYM3"/>
<dbReference type="Gene3D" id="1.10.30.50">
    <property type="match status" value="1"/>
</dbReference>
<reference evidence="3 4" key="1">
    <citation type="submission" date="2015-02" db="EMBL/GenBank/DDBJ databases">
        <title>Draft genome sequences of ten Microbacterium spp. with emphasis on heavy metal contaminated environments.</title>
        <authorList>
            <person name="Corretto E."/>
        </authorList>
    </citation>
    <scope>NUCLEOTIDE SEQUENCE [LARGE SCALE GENOMIC DNA]</scope>
    <source>
        <strain evidence="3 4">SA35</strain>
    </source>
</reference>
<protein>
    <recommendedName>
        <fullName evidence="2">HNH domain-containing protein</fullName>
    </recommendedName>
</protein>
<dbReference type="STRING" id="273678.RS84_00237"/>
<name>A0A0M2HYM3_9MICO</name>
<dbReference type="EMBL" id="JYJB01000003">
    <property type="protein sequence ID" value="KJL49524.1"/>
    <property type="molecule type" value="Genomic_DNA"/>
</dbReference>
<evidence type="ECO:0000313" key="4">
    <source>
        <dbReference type="Proteomes" id="UP000033900"/>
    </source>
</evidence>
<dbReference type="GO" id="GO:0004519">
    <property type="term" value="F:endonuclease activity"/>
    <property type="evidence" value="ECO:0007669"/>
    <property type="project" value="InterPro"/>
</dbReference>
<dbReference type="GO" id="GO:0003676">
    <property type="term" value="F:nucleic acid binding"/>
    <property type="evidence" value="ECO:0007669"/>
    <property type="project" value="InterPro"/>
</dbReference>
<feature type="region of interest" description="Disordered" evidence="1">
    <location>
        <begin position="84"/>
        <end position="106"/>
    </location>
</feature>
<dbReference type="PATRIC" id="fig|273678.4.peg.229"/>
<evidence type="ECO:0000259" key="2">
    <source>
        <dbReference type="Pfam" id="PF01844"/>
    </source>
</evidence>
<keyword evidence="4" id="KW-1185">Reference proteome</keyword>
<evidence type="ECO:0000313" key="3">
    <source>
        <dbReference type="EMBL" id="KJL49524.1"/>
    </source>
</evidence>